<organism evidence="1 2">
    <name type="scientific">Circinella minor</name>
    <dbReference type="NCBI Taxonomy" id="1195481"/>
    <lineage>
        <taxon>Eukaryota</taxon>
        <taxon>Fungi</taxon>
        <taxon>Fungi incertae sedis</taxon>
        <taxon>Mucoromycota</taxon>
        <taxon>Mucoromycotina</taxon>
        <taxon>Mucoromycetes</taxon>
        <taxon>Mucorales</taxon>
        <taxon>Lichtheimiaceae</taxon>
        <taxon>Circinella</taxon>
    </lineage>
</organism>
<dbReference type="PANTHER" id="PTHR37331">
    <property type="entry name" value="YALI0F11671P"/>
    <property type="match status" value="1"/>
</dbReference>
<dbReference type="OrthoDB" id="5397701at2759"/>
<accession>A0A8H7VLZ6</accession>
<sequence length="197" mass="22444">MTSILGKQVFTSRLFLSTRPTLFQFRHKSTAYSKLPYLHFHPTSNAPLVDLKYAVSYLSSKDIETPKGELIIGWTPNNTDIDYTTFMDNTPFVDFLNRVLKDNIHSINDPVLKSLAEWQKDGWLHIGDERNPPPWGRIPYPEDIIGTVFVEGGVIQPNTYQPMPTHRLATSNGIMQLSEPLTQCLIQEAKRVASKQK</sequence>
<gene>
    <name evidence="1" type="ORF">INT45_002271</name>
</gene>
<evidence type="ECO:0000313" key="1">
    <source>
        <dbReference type="EMBL" id="KAG2227586.1"/>
    </source>
</evidence>
<reference evidence="1 2" key="1">
    <citation type="submission" date="2020-12" db="EMBL/GenBank/DDBJ databases">
        <title>Metabolic potential, ecology and presence of endohyphal bacteria is reflected in genomic diversity of Mucoromycotina.</title>
        <authorList>
            <person name="Muszewska A."/>
            <person name="Okrasinska A."/>
            <person name="Steczkiewicz K."/>
            <person name="Drgas O."/>
            <person name="Orlowska M."/>
            <person name="Perlinska-Lenart U."/>
            <person name="Aleksandrzak-Piekarczyk T."/>
            <person name="Szatraj K."/>
            <person name="Zielenkiewicz U."/>
            <person name="Pilsyk S."/>
            <person name="Malc E."/>
            <person name="Mieczkowski P."/>
            <person name="Kruszewska J.S."/>
            <person name="Biernat P."/>
            <person name="Pawlowska J."/>
        </authorList>
    </citation>
    <scope>NUCLEOTIDE SEQUENCE [LARGE SCALE GENOMIC DNA]</scope>
    <source>
        <strain evidence="1 2">CBS 142.35</strain>
    </source>
</reference>
<proteinExistence type="predicted"/>
<dbReference type="Proteomes" id="UP000646827">
    <property type="component" value="Unassembled WGS sequence"/>
</dbReference>
<keyword evidence="2" id="KW-1185">Reference proteome</keyword>
<evidence type="ECO:0000313" key="2">
    <source>
        <dbReference type="Proteomes" id="UP000646827"/>
    </source>
</evidence>
<dbReference type="EMBL" id="JAEPRB010000006">
    <property type="protein sequence ID" value="KAG2227586.1"/>
    <property type="molecule type" value="Genomic_DNA"/>
</dbReference>
<comment type="caution">
    <text evidence="1">The sequence shown here is derived from an EMBL/GenBank/DDBJ whole genome shotgun (WGS) entry which is preliminary data.</text>
</comment>
<name>A0A8H7VLZ6_9FUNG</name>
<protein>
    <submittedName>
        <fullName evidence="1">Uncharacterized protein</fullName>
    </submittedName>
</protein>
<dbReference type="AlphaFoldDB" id="A0A8H7VLZ6"/>
<dbReference type="PANTHER" id="PTHR37331:SF1">
    <property type="entry name" value="YALI0F11671P"/>
    <property type="match status" value="1"/>
</dbReference>